<dbReference type="EMBL" id="OY731400">
    <property type="protein sequence ID" value="CAJ1938818.1"/>
    <property type="molecule type" value="Genomic_DNA"/>
</dbReference>
<organism evidence="1 2">
    <name type="scientific">Sphenostylis stenocarpa</name>
    <dbReference type="NCBI Taxonomy" id="92480"/>
    <lineage>
        <taxon>Eukaryota</taxon>
        <taxon>Viridiplantae</taxon>
        <taxon>Streptophyta</taxon>
        <taxon>Embryophyta</taxon>
        <taxon>Tracheophyta</taxon>
        <taxon>Spermatophyta</taxon>
        <taxon>Magnoliopsida</taxon>
        <taxon>eudicotyledons</taxon>
        <taxon>Gunneridae</taxon>
        <taxon>Pentapetalae</taxon>
        <taxon>rosids</taxon>
        <taxon>fabids</taxon>
        <taxon>Fabales</taxon>
        <taxon>Fabaceae</taxon>
        <taxon>Papilionoideae</taxon>
        <taxon>50 kb inversion clade</taxon>
        <taxon>NPAAA clade</taxon>
        <taxon>indigoferoid/millettioid clade</taxon>
        <taxon>Phaseoleae</taxon>
        <taxon>Sphenostylis</taxon>
    </lineage>
</organism>
<dbReference type="Gramene" id="rna-AYBTSS11_LOCUS8798">
    <property type="protein sequence ID" value="CAJ1938818.1"/>
    <property type="gene ID" value="gene-AYBTSS11_LOCUS8798"/>
</dbReference>
<reference evidence="1" key="1">
    <citation type="submission" date="2023-10" db="EMBL/GenBank/DDBJ databases">
        <authorList>
            <person name="Domelevo Entfellner J.-B."/>
        </authorList>
    </citation>
    <scope>NUCLEOTIDE SEQUENCE</scope>
</reference>
<proteinExistence type="predicted"/>
<dbReference type="AlphaFoldDB" id="A0AA86SG83"/>
<dbReference type="Proteomes" id="UP001189624">
    <property type="component" value="Chromosome 3"/>
</dbReference>
<evidence type="ECO:0000313" key="2">
    <source>
        <dbReference type="Proteomes" id="UP001189624"/>
    </source>
</evidence>
<feature type="non-terminal residue" evidence="1">
    <location>
        <position position="60"/>
    </location>
</feature>
<accession>A0AA86SG83</accession>
<keyword evidence="2" id="KW-1185">Reference proteome</keyword>
<protein>
    <submittedName>
        <fullName evidence="1">Uncharacterized protein</fullName>
    </submittedName>
</protein>
<name>A0AA86SG83_9FABA</name>
<evidence type="ECO:0000313" key="1">
    <source>
        <dbReference type="EMBL" id="CAJ1938818.1"/>
    </source>
</evidence>
<gene>
    <name evidence="1" type="ORF">AYBTSS11_LOCUS8798</name>
</gene>
<sequence length="60" mass="6876">LICIHGSCGKLRKYMLERSCGGFMDDDYMSRINVIVSLLLVEKRIYKKILKGAIMRILLG</sequence>
<feature type="non-terminal residue" evidence="1">
    <location>
        <position position="1"/>
    </location>
</feature>